<comment type="caution">
    <text evidence="1">The sequence shown here is derived from an EMBL/GenBank/DDBJ whole genome shotgun (WGS) entry which is preliminary data.</text>
</comment>
<dbReference type="Proteomes" id="UP001246858">
    <property type="component" value="Unassembled WGS sequence"/>
</dbReference>
<organism evidence="1 2">
    <name type="scientific">Pedobacter africanus</name>
    <dbReference type="NCBI Taxonomy" id="151894"/>
    <lineage>
        <taxon>Bacteria</taxon>
        <taxon>Pseudomonadati</taxon>
        <taxon>Bacteroidota</taxon>
        <taxon>Sphingobacteriia</taxon>
        <taxon>Sphingobacteriales</taxon>
        <taxon>Sphingobacteriaceae</taxon>
        <taxon>Pedobacter</taxon>
    </lineage>
</organism>
<reference evidence="1" key="1">
    <citation type="submission" date="2023-07" db="EMBL/GenBank/DDBJ databases">
        <title>Sorghum-associated microbial communities from plants grown in Nebraska, USA.</title>
        <authorList>
            <person name="Schachtman D."/>
        </authorList>
    </citation>
    <scope>NUCLEOTIDE SEQUENCE</scope>
    <source>
        <strain evidence="1">2697</strain>
    </source>
</reference>
<sequence length="37" mass="4429">MIWVMLKYDRGDKSGNDKIYIFVKRHYGASPIIRGHY</sequence>
<protein>
    <submittedName>
        <fullName evidence="1">Uncharacterized protein</fullName>
    </submittedName>
</protein>
<dbReference type="EMBL" id="JAVDTF010000001">
    <property type="protein sequence ID" value="MDR6781754.1"/>
    <property type="molecule type" value="Genomic_DNA"/>
</dbReference>
<name>A0ACC6KRH3_9SPHI</name>
<evidence type="ECO:0000313" key="1">
    <source>
        <dbReference type="EMBL" id="MDR6781754.1"/>
    </source>
</evidence>
<evidence type="ECO:0000313" key="2">
    <source>
        <dbReference type="Proteomes" id="UP001246858"/>
    </source>
</evidence>
<accession>A0ACC6KRH3</accession>
<gene>
    <name evidence="1" type="ORF">J2X78_000306</name>
</gene>
<keyword evidence="2" id="KW-1185">Reference proteome</keyword>
<proteinExistence type="predicted"/>